<proteinExistence type="predicted"/>
<keyword evidence="1" id="KW-0175">Coiled coil</keyword>
<sequence length="438" mass="49840">MAFRRPHLRQRRTCEKYKAELEDKNYHLHSELQTEVDSNRQNERRIRELEQEYSQCEQKIQNLNREIERLEHASEEEIAELKFEISNLKNQLYQARKDDQDKEKYIFSLEARTTARDILTDQIKRATRQIRRKENNLHQDLAREQRRHYDAEAERDNEIIRKQLAEGGIDTVVGDLENERNEKRRWLYERYEKWKAKEKNSCQNILNLQGQILALQNNPPNIQQIGMVGYRFPIYYGRPGEDPEDWLRDIQRFIIASQINVAPGAGQAPGREEAFGLVVSCLAGDALNWYNTRVKSKNWRCNNLSDNLGVADLNAVQDLGAGNNANQIGGLNTAGEFQGKAAAEIGRIGAGVATGVDIIPNGTWDEDWSIAGGEPVDNAPVASNTGGGLPAVTIALGIKLGQLLYLFRTAYTTVEHLKQTAVFGQLMQGDMSVEQFSA</sequence>
<reference evidence="2" key="1">
    <citation type="submission" date="2019-10" db="EMBL/GenBank/DDBJ databases">
        <title>Conservation and host-specific expression of non-tandemly repeated heterogenous ribosome RNA gene in arbuscular mycorrhizal fungi.</title>
        <authorList>
            <person name="Maeda T."/>
            <person name="Kobayashi Y."/>
            <person name="Nakagawa T."/>
            <person name="Ezawa T."/>
            <person name="Yamaguchi K."/>
            <person name="Bino T."/>
            <person name="Nishimoto Y."/>
            <person name="Shigenobu S."/>
            <person name="Kawaguchi M."/>
        </authorList>
    </citation>
    <scope>NUCLEOTIDE SEQUENCE</scope>
    <source>
        <strain evidence="2">HR1</strain>
    </source>
</reference>
<comment type="caution">
    <text evidence="2">The sequence shown here is derived from an EMBL/GenBank/DDBJ whole genome shotgun (WGS) entry which is preliminary data.</text>
</comment>
<dbReference type="OrthoDB" id="2436555at2759"/>
<organism evidence="2 3">
    <name type="scientific">Rhizophagus clarus</name>
    <dbReference type="NCBI Taxonomy" id="94130"/>
    <lineage>
        <taxon>Eukaryota</taxon>
        <taxon>Fungi</taxon>
        <taxon>Fungi incertae sedis</taxon>
        <taxon>Mucoromycota</taxon>
        <taxon>Glomeromycotina</taxon>
        <taxon>Glomeromycetes</taxon>
        <taxon>Glomerales</taxon>
        <taxon>Glomeraceae</taxon>
        <taxon>Rhizophagus</taxon>
    </lineage>
</organism>
<evidence type="ECO:0000256" key="1">
    <source>
        <dbReference type="SAM" id="Coils"/>
    </source>
</evidence>
<accession>A0A8H3QRS7</accession>
<protein>
    <submittedName>
        <fullName evidence="2">Uncharacterized protein</fullName>
    </submittedName>
</protein>
<dbReference type="AlphaFoldDB" id="A0A8H3QRS7"/>
<gene>
    <name evidence="2" type="ORF">RCL2_001668600</name>
</gene>
<name>A0A8H3QRS7_9GLOM</name>
<dbReference type="Proteomes" id="UP000615446">
    <property type="component" value="Unassembled WGS sequence"/>
</dbReference>
<evidence type="ECO:0000313" key="3">
    <source>
        <dbReference type="Proteomes" id="UP000615446"/>
    </source>
</evidence>
<evidence type="ECO:0000313" key="2">
    <source>
        <dbReference type="EMBL" id="GES89808.1"/>
    </source>
</evidence>
<feature type="coiled-coil region" evidence="1">
    <location>
        <begin position="32"/>
        <end position="143"/>
    </location>
</feature>
<dbReference type="EMBL" id="BLAL01000191">
    <property type="protein sequence ID" value="GES89808.1"/>
    <property type="molecule type" value="Genomic_DNA"/>
</dbReference>